<comment type="subcellular location">
    <subcellularLocation>
        <location evidence="1 8">Cell outer membrane</location>
        <topology evidence="1 8">Multi-pass membrane protein</topology>
    </subcellularLocation>
</comment>
<dbReference type="NCBIfam" id="TIGR04057">
    <property type="entry name" value="SusC_RagA_signa"/>
    <property type="match status" value="1"/>
</dbReference>
<dbReference type="Pfam" id="PF13715">
    <property type="entry name" value="CarbopepD_reg_2"/>
    <property type="match status" value="1"/>
</dbReference>
<sequence>MQKTVHEHQATWWRSRYLTKTLLVMKLAFILLFAALLNAHASAVSQNITFSGKNVALKKIFSVIKKQTGHVVFYNTSDLKGTVPVSVSAHDMPLDDFLEIILKNQSLSFTNEDKTIMLYHKTDGQSALKSIIPDQHIADTSITGKVFSADGLSLGRASVTVKGGNSRTVTDEAGNFKIRAAIGETLVFTFIGFESREVVIKNNDPLIVELKPRDKELSGIVVTALGIGRQKRSLGYAVGEVKSDQMAKVPQENVVNALTGKVAGLKISNPSMDINSDPQVVIRGIKSLSGNDAPLIVVDGLPTGNDAGVLSNLSADNIESVTVLKGPSAAALYGSRAGSGVLLVTTKNGASIKKGIGVTVNSSYAASIPYHFVKQQNQFANGSNGAFDAAQTGWWGPAMGTPAIQWNSNGQAVPLKAYPDNVKNFTQTGNSFINDVSVRGANEKGNFSLSMTDTRANGTYPGVELKKDAISFSGSYNITKKVKVSTNINYLISGSDNFRSQSWDNYPFEDIYFMPNYININDVKNYWKVDGIQQNVWDDHFNNPWFTAYVNVNKFEKINPYGNIKFDWTITPQLSLMARIGTFSQTYTTQSQHGWSEVRNRQGSYNYASSNSQETNADFLLTYKKGFGDFSLNLSGGGNLMYQHGASSSIGGQNLVLPGLYTSGNVDKGFLNFGNSFYKKRINSLYGMASLDYKKVVYLDLTSRNDWSSTLPENNRSYFYPSASLSFIMSDILQLPSFVSLFKLRGGWAQVGKDTNPYQQSQTLVKSTWGTTTIYSLQTTMANNNLKPESIVSSEAGVDLSLFNNRLGFNITYYKVDDKDQIMSISTPATTGYTLASVNAGIVSNSGVEIVLHGVPVKTSALTWDVNFVYTRDRSKLKALPEGISVFQFWAAQNAYNQTKVGDNIGDVWGNDVVRVADGPYQGWPLLDGNGYVQREPVLKKIGNVINDFTVGFQTNVSYKRFTVSASFDWRQGGNYYSESMLRMTRDGRQESWYKGDGSSTFTGILSNNSFNGNKDQLAQEIKNNPTRYNGANGLTWVGGRTEALGGFPLASTGLSNGAFFPGVRSDGNGGYIENFGGAGTKYFAADNIAGGSGYWDQGVQTWMYDASFLKLRELAVAYNFSPAMANHIKAQALSLSLFMRNLILWTKAKNNIDPESAGYFKTDPGAPYELGYDRANMAPWTAVMGLKLNVQF</sequence>
<comment type="caution">
    <text evidence="11">The sequence shown here is derived from an EMBL/GenBank/DDBJ whole genome shotgun (WGS) entry which is preliminary data.</text>
</comment>
<evidence type="ECO:0000256" key="4">
    <source>
        <dbReference type="ARBA" id="ARBA00022692"/>
    </source>
</evidence>
<dbReference type="SUPFAM" id="SSF56935">
    <property type="entry name" value="Porins"/>
    <property type="match status" value="1"/>
</dbReference>
<proteinExistence type="inferred from homology"/>
<dbReference type="InterPro" id="IPR039426">
    <property type="entry name" value="TonB-dep_rcpt-like"/>
</dbReference>
<dbReference type="Proteomes" id="UP001549749">
    <property type="component" value="Unassembled WGS sequence"/>
</dbReference>
<dbReference type="Pfam" id="PF07715">
    <property type="entry name" value="Plug"/>
    <property type="match status" value="1"/>
</dbReference>
<dbReference type="InterPro" id="IPR023997">
    <property type="entry name" value="TonB-dep_OMP_SusC/RagA_CS"/>
</dbReference>
<comment type="similarity">
    <text evidence="8">Belongs to the TonB-dependent receptor family.</text>
</comment>
<keyword evidence="3 8" id="KW-1134">Transmembrane beta strand</keyword>
<dbReference type="InterPro" id="IPR012910">
    <property type="entry name" value="Plug_dom"/>
</dbReference>
<name>A0ABV2TBC5_9BACT</name>
<evidence type="ECO:0000256" key="5">
    <source>
        <dbReference type="ARBA" id="ARBA00022729"/>
    </source>
</evidence>
<dbReference type="InterPro" id="IPR008969">
    <property type="entry name" value="CarboxyPept-like_regulatory"/>
</dbReference>
<evidence type="ECO:0000259" key="9">
    <source>
        <dbReference type="Pfam" id="PF07660"/>
    </source>
</evidence>
<feature type="domain" description="TonB-dependent receptor plug" evidence="10">
    <location>
        <begin position="231"/>
        <end position="341"/>
    </location>
</feature>
<dbReference type="Gene3D" id="2.40.170.20">
    <property type="entry name" value="TonB-dependent receptor, beta-barrel domain"/>
    <property type="match status" value="1"/>
</dbReference>
<dbReference type="RefSeq" id="WP_354662898.1">
    <property type="nucleotide sequence ID" value="NZ_JBEXAC010000002.1"/>
</dbReference>
<evidence type="ECO:0000256" key="6">
    <source>
        <dbReference type="ARBA" id="ARBA00023136"/>
    </source>
</evidence>
<keyword evidence="4 8" id="KW-0812">Transmembrane</keyword>
<dbReference type="InterPro" id="IPR011662">
    <property type="entry name" value="Secretin/TonB_short_N"/>
</dbReference>
<protein>
    <submittedName>
        <fullName evidence="11">SusC/RagA family TonB-linked outer membrane protein</fullName>
    </submittedName>
</protein>
<reference evidence="11 12" key="1">
    <citation type="submission" date="2024-06" db="EMBL/GenBank/DDBJ databases">
        <title>Chitinophaga defluvii sp. nov., isolated from municipal sewage.</title>
        <authorList>
            <person name="Zhang L."/>
        </authorList>
    </citation>
    <scope>NUCLEOTIDE SEQUENCE [LARGE SCALE GENOMIC DNA]</scope>
    <source>
        <strain evidence="11 12">H8</strain>
    </source>
</reference>
<dbReference type="Pfam" id="PF07660">
    <property type="entry name" value="STN"/>
    <property type="match status" value="1"/>
</dbReference>
<organism evidence="11 12">
    <name type="scientific">Chitinophaga defluvii</name>
    <dbReference type="NCBI Taxonomy" id="3163343"/>
    <lineage>
        <taxon>Bacteria</taxon>
        <taxon>Pseudomonadati</taxon>
        <taxon>Bacteroidota</taxon>
        <taxon>Chitinophagia</taxon>
        <taxon>Chitinophagales</taxon>
        <taxon>Chitinophagaceae</taxon>
        <taxon>Chitinophaga</taxon>
    </lineage>
</organism>
<evidence type="ECO:0000256" key="1">
    <source>
        <dbReference type="ARBA" id="ARBA00004571"/>
    </source>
</evidence>
<evidence type="ECO:0000313" key="12">
    <source>
        <dbReference type="Proteomes" id="UP001549749"/>
    </source>
</evidence>
<dbReference type="PANTHER" id="PTHR30069">
    <property type="entry name" value="TONB-DEPENDENT OUTER MEMBRANE RECEPTOR"/>
    <property type="match status" value="1"/>
</dbReference>
<dbReference type="NCBIfam" id="TIGR04056">
    <property type="entry name" value="OMP_RagA_SusC"/>
    <property type="match status" value="1"/>
</dbReference>
<evidence type="ECO:0000256" key="7">
    <source>
        <dbReference type="ARBA" id="ARBA00023237"/>
    </source>
</evidence>
<keyword evidence="5" id="KW-0732">Signal</keyword>
<gene>
    <name evidence="11" type="ORF">ABR189_23300</name>
</gene>
<dbReference type="SUPFAM" id="SSF49464">
    <property type="entry name" value="Carboxypeptidase regulatory domain-like"/>
    <property type="match status" value="1"/>
</dbReference>
<dbReference type="InterPro" id="IPR023996">
    <property type="entry name" value="TonB-dep_OMP_SusC/RagA"/>
</dbReference>
<dbReference type="InterPro" id="IPR036942">
    <property type="entry name" value="Beta-barrel_TonB_sf"/>
</dbReference>
<keyword evidence="6 8" id="KW-0472">Membrane</keyword>
<feature type="domain" description="Secretin/TonB short N-terminal" evidence="9">
    <location>
        <begin position="72"/>
        <end position="120"/>
    </location>
</feature>
<dbReference type="Gene3D" id="2.170.130.10">
    <property type="entry name" value="TonB-dependent receptor, plug domain"/>
    <property type="match status" value="1"/>
</dbReference>
<keyword evidence="7 8" id="KW-0998">Cell outer membrane</keyword>
<evidence type="ECO:0000256" key="3">
    <source>
        <dbReference type="ARBA" id="ARBA00022452"/>
    </source>
</evidence>
<evidence type="ECO:0000313" key="11">
    <source>
        <dbReference type="EMBL" id="MET7000338.1"/>
    </source>
</evidence>
<keyword evidence="2 8" id="KW-0813">Transport</keyword>
<evidence type="ECO:0000259" key="10">
    <source>
        <dbReference type="Pfam" id="PF07715"/>
    </source>
</evidence>
<dbReference type="InterPro" id="IPR037066">
    <property type="entry name" value="Plug_dom_sf"/>
</dbReference>
<dbReference type="PROSITE" id="PS52016">
    <property type="entry name" value="TONB_DEPENDENT_REC_3"/>
    <property type="match status" value="1"/>
</dbReference>
<accession>A0ABV2TBC5</accession>
<keyword evidence="12" id="KW-1185">Reference proteome</keyword>
<dbReference type="EMBL" id="JBEXAC010000002">
    <property type="protein sequence ID" value="MET7000338.1"/>
    <property type="molecule type" value="Genomic_DNA"/>
</dbReference>
<dbReference type="PANTHER" id="PTHR30069:SF29">
    <property type="entry name" value="HEMOGLOBIN AND HEMOGLOBIN-HAPTOGLOBIN-BINDING PROTEIN 1-RELATED"/>
    <property type="match status" value="1"/>
</dbReference>
<evidence type="ECO:0000256" key="2">
    <source>
        <dbReference type="ARBA" id="ARBA00022448"/>
    </source>
</evidence>
<evidence type="ECO:0000256" key="8">
    <source>
        <dbReference type="PROSITE-ProRule" id="PRU01360"/>
    </source>
</evidence>